<dbReference type="PANTHER" id="PTHR12461">
    <property type="entry name" value="HYPOXIA-INDUCIBLE FACTOR 1 ALPHA INHIBITOR-RELATED"/>
    <property type="match status" value="1"/>
</dbReference>
<proteinExistence type="predicted"/>
<dbReference type="EMBL" id="QLMC01000002">
    <property type="protein sequence ID" value="RAK00559.1"/>
    <property type="molecule type" value="Genomic_DNA"/>
</dbReference>
<dbReference type="Proteomes" id="UP000248790">
    <property type="component" value="Unassembled WGS sequence"/>
</dbReference>
<protein>
    <submittedName>
        <fullName evidence="2">Cupin-like domain-containing protein</fullName>
    </submittedName>
</protein>
<dbReference type="Pfam" id="PF13621">
    <property type="entry name" value="Cupin_8"/>
    <property type="match status" value="1"/>
</dbReference>
<evidence type="ECO:0000313" key="3">
    <source>
        <dbReference type="Proteomes" id="UP000248790"/>
    </source>
</evidence>
<feature type="domain" description="JmjC" evidence="1">
    <location>
        <begin position="78"/>
        <end position="253"/>
    </location>
</feature>
<dbReference type="AlphaFoldDB" id="A0A327X4D8"/>
<name>A0A327X4D8_LARAB</name>
<dbReference type="OrthoDB" id="2942327at2"/>
<dbReference type="Gene3D" id="2.60.120.650">
    <property type="entry name" value="Cupin"/>
    <property type="match status" value="1"/>
</dbReference>
<dbReference type="InterPro" id="IPR003347">
    <property type="entry name" value="JmjC_dom"/>
</dbReference>
<dbReference type="InterPro" id="IPR041667">
    <property type="entry name" value="Cupin_8"/>
</dbReference>
<comment type="caution">
    <text evidence="2">The sequence shown here is derived from an EMBL/GenBank/DDBJ whole genome shotgun (WGS) entry which is preliminary data.</text>
</comment>
<accession>A0A327X4D8</accession>
<dbReference type="SUPFAM" id="SSF51197">
    <property type="entry name" value="Clavaminate synthase-like"/>
    <property type="match status" value="1"/>
</dbReference>
<keyword evidence="3" id="KW-1185">Reference proteome</keyword>
<evidence type="ECO:0000259" key="1">
    <source>
        <dbReference type="PROSITE" id="PS51184"/>
    </source>
</evidence>
<dbReference type="PANTHER" id="PTHR12461:SF105">
    <property type="entry name" value="HYPOXIA-INDUCIBLE FACTOR 1-ALPHA INHIBITOR"/>
    <property type="match status" value="1"/>
</dbReference>
<organism evidence="2 3">
    <name type="scientific">Larkinella arboricola</name>
    <dbReference type="NCBI Taxonomy" id="643671"/>
    <lineage>
        <taxon>Bacteria</taxon>
        <taxon>Pseudomonadati</taxon>
        <taxon>Bacteroidota</taxon>
        <taxon>Cytophagia</taxon>
        <taxon>Cytophagales</taxon>
        <taxon>Spirosomataceae</taxon>
        <taxon>Larkinella</taxon>
    </lineage>
</organism>
<gene>
    <name evidence="2" type="ORF">LX87_02267</name>
</gene>
<dbReference type="PROSITE" id="PS51184">
    <property type="entry name" value="JMJC"/>
    <property type="match status" value="1"/>
</dbReference>
<dbReference type="SMART" id="SM00558">
    <property type="entry name" value="JmjC"/>
    <property type="match status" value="1"/>
</dbReference>
<dbReference type="RefSeq" id="WP_111628291.1">
    <property type="nucleotide sequence ID" value="NZ_QLMC01000002.1"/>
</dbReference>
<reference evidence="2 3" key="1">
    <citation type="submission" date="2018-06" db="EMBL/GenBank/DDBJ databases">
        <title>Genomic Encyclopedia of Archaeal and Bacterial Type Strains, Phase II (KMG-II): from individual species to whole genera.</title>
        <authorList>
            <person name="Goeker M."/>
        </authorList>
    </citation>
    <scope>NUCLEOTIDE SEQUENCE [LARGE SCALE GENOMIC DNA]</scope>
    <source>
        <strain evidence="2 3">DSM 21851</strain>
    </source>
</reference>
<sequence>MAIELLPIDRVSKVDKGLFQQEYFKKHKPAVIKDFCHDWPAYQNWSFEKLKERAGHLTVDLYNNKPADPDKSTMFVDERMNFGEYLDKIASNEKVELRIFLFNIFKHIPSLKNDILKPDLVDGFMMNLPFMFYGGAGSIVHMHYDIDMSHVFLTQFVGRKRVVLFAPEYTPLLYRLPFSVITYTNVNNPDYEKYPGLQHVKGYECTLDYGETIYIPAGYWHYIEYIDGGYALALRVLNESWLKRAQGAWNLLGEMRIDNFMKKYFTRPWFEYKNRKAFENANEAIRQFSRPEELVL</sequence>
<evidence type="ECO:0000313" key="2">
    <source>
        <dbReference type="EMBL" id="RAK00559.1"/>
    </source>
</evidence>